<dbReference type="Proteomes" id="UP000697107">
    <property type="component" value="Unassembled WGS sequence"/>
</dbReference>
<protein>
    <recommendedName>
        <fullName evidence="11">Phosphoribosyltransferase-like</fullName>
    </recommendedName>
</protein>
<reference evidence="9 10" key="1">
    <citation type="submission" date="2018-01" db="EMBL/GenBank/DDBJ databases">
        <title>Draft genome of the strawberry crown rot pathogen Phytophthora cactorum.</title>
        <authorList>
            <person name="Armitage A.D."/>
            <person name="Lysoe E."/>
            <person name="Nellist C.F."/>
            <person name="Harrison R.J."/>
            <person name="Brurberg M.B."/>
        </authorList>
    </citation>
    <scope>NUCLEOTIDE SEQUENCE [LARGE SCALE GENOMIC DNA]</scope>
    <source>
        <strain evidence="9 10">10300</strain>
    </source>
</reference>
<dbReference type="EMBL" id="RCMV01001210">
    <property type="protein sequence ID" value="KAG3209759.1"/>
    <property type="molecule type" value="Genomic_DNA"/>
</dbReference>
<dbReference type="Proteomes" id="UP000774804">
    <property type="component" value="Unassembled WGS sequence"/>
</dbReference>
<proteinExistence type="predicted"/>
<dbReference type="Proteomes" id="UP000735874">
    <property type="component" value="Unassembled WGS sequence"/>
</dbReference>
<evidence type="ECO:0000313" key="10">
    <source>
        <dbReference type="Proteomes" id="UP000251314"/>
    </source>
</evidence>
<reference evidence="8" key="2">
    <citation type="submission" date="2018-05" db="EMBL/GenBank/DDBJ databases">
        <title>Effector identification in a new, highly contiguous assembly of the strawberry crown rot pathogen Phytophthora cactorum.</title>
        <authorList>
            <person name="Armitage A.D."/>
            <person name="Nellist C.F."/>
            <person name="Bates H."/>
            <person name="Vickerstaff R.J."/>
            <person name="Harrison R.J."/>
        </authorList>
    </citation>
    <scope>NUCLEOTIDE SEQUENCE</scope>
    <source>
        <strain evidence="4">15-7</strain>
        <strain evidence="5">4032</strain>
        <strain evidence="6">4040</strain>
        <strain evidence="7">P415</strain>
        <strain evidence="8">P421</strain>
    </source>
</reference>
<dbReference type="InterPro" id="IPR029057">
    <property type="entry name" value="PRTase-like"/>
</dbReference>
<dbReference type="STRING" id="29920.A0A329RHB3"/>
<dbReference type="Gene3D" id="3.40.50.2020">
    <property type="match status" value="1"/>
</dbReference>
<dbReference type="Proteomes" id="UP000760860">
    <property type="component" value="Unassembled WGS sequence"/>
</dbReference>
<evidence type="ECO:0008006" key="11">
    <source>
        <dbReference type="Google" id="ProtNLM"/>
    </source>
</evidence>
<feature type="domain" description="HTH psq-type" evidence="2">
    <location>
        <begin position="73"/>
        <end position="110"/>
    </location>
</feature>
<gene>
    <name evidence="9" type="ORF">PC110_g19466</name>
    <name evidence="4" type="ORF">PC113_g20284</name>
    <name evidence="5" type="ORF">PC115_g10941</name>
    <name evidence="6" type="ORF">PC117_g15303</name>
    <name evidence="7" type="ORF">PC118_g21337</name>
    <name evidence="8" type="ORF">PC129_g19233</name>
</gene>
<evidence type="ECO:0000259" key="2">
    <source>
        <dbReference type="Pfam" id="PF04218"/>
    </source>
</evidence>
<keyword evidence="10" id="KW-1185">Reference proteome</keyword>
<dbReference type="OrthoDB" id="106623at2759"/>
<dbReference type="EMBL" id="RCMG01001146">
    <property type="protein sequence ID" value="KAG2835023.1"/>
    <property type="molecule type" value="Genomic_DNA"/>
</dbReference>
<feature type="region of interest" description="Disordered" evidence="1">
    <location>
        <begin position="25"/>
        <end position="66"/>
    </location>
</feature>
<dbReference type="EMBL" id="RCML01001435">
    <property type="protein sequence ID" value="KAG2962614.1"/>
    <property type="molecule type" value="Genomic_DNA"/>
</dbReference>
<accession>A0A329RHB3</accession>
<dbReference type="EMBL" id="RCMI01000334">
    <property type="protein sequence ID" value="KAG2916698.1"/>
    <property type="molecule type" value="Genomic_DNA"/>
</dbReference>
<evidence type="ECO:0000313" key="5">
    <source>
        <dbReference type="EMBL" id="KAG2916698.1"/>
    </source>
</evidence>
<feature type="domain" description="Phosphoribosyltransferase" evidence="3">
    <location>
        <begin position="168"/>
        <end position="342"/>
    </location>
</feature>
<feature type="compositionally biased region" description="Basic and acidic residues" evidence="1">
    <location>
        <begin position="35"/>
        <end position="49"/>
    </location>
</feature>
<sequence>MEKSPMFTPRHEFASRVVIPLTGKRNVPDGIETEVEAKRPAIDSPRERPASPVPNKRKQRKPPNYLRHGDRCCIIKRVADGEPQAALAREFGVTRAAVCQMYKNRAEILSRESEPDQQSPASTLPQPALLQDTRTAVNRPREQIFPHGDSERAVASVLHVPTLQSRSKTVTLLLRTLQDERTNSVDSRRAAARLTFILLEETLASFDQRVGDSGRAYKGATFCAVTLGDESTSFLTAFSQIDPHGSTGQIHVKAEPTGGYMNWQLEYLDVPDNIMDFEVLLFSTSANGGAECKAIEALRRIGVLECRICLVMAVCSTHGYEKLSARYPRVKIISAAIGDEWTLQQGLHPQSVGPSSHPLVPNELNVS</sequence>
<evidence type="ECO:0000256" key="1">
    <source>
        <dbReference type="SAM" id="MobiDB-lite"/>
    </source>
</evidence>
<evidence type="ECO:0000313" key="7">
    <source>
        <dbReference type="EMBL" id="KAG2962614.1"/>
    </source>
</evidence>
<dbReference type="Pfam" id="PF14681">
    <property type="entry name" value="UPRTase"/>
    <property type="match status" value="1"/>
</dbReference>
<name>A0A329RHB3_9STRA</name>
<dbReference type="AlphaFoldDB" id="A0A329RHB3"/>
<dbReference type="VEuPathDB" id="FungiDB:PC110_g19466"/>
<dbReference type="Gene3D" id="1.10.10.60">
    <property type="entry name" value="Homeodomain-like"/>
    <property type="match status" value="1"/>
</dbReference>
<evidence type="ECO:0000313" key="4">
    <source>
        <dbReference type="EMBL" id="KAG2835023.1"/>
    </source>
</evidence>
<evidence type="ECO:0000313" key="9">
    <source>
        <dbReference type="EMBL" id="RAW24105.1"/>
    </source>
</evidence>
<evidence type="ECO:0000259" key="3">
    <source>
        <dbReference type="Pfam" id="PF14681"/>
    </source>
</evidence>
<dbReference type="EMBL" id="MJFZ01000934">
    <property type="protein sequence ID" value="RAW24105.1"/>
    <property type="molecule type" value="Genomic_DNA"/>
</dbReference>
<dbReference type="Pfam" id="PF04218">
    <property type="entry name" value="CENP-B_N"/>
    <property type="match status" value="1"/>
</dbReference>
<evidence type="ECO:0000313" key="8">
    <source>
        <dbReference type="EMBL" id="KAG3209759.1"/>
    </source>
</evidence>
<organism evidence="9 10">
    <name type="scientific">Phytophthora cactorum</name>
    <dbReference type="NCBI Taxonomy" id="29920"/>
    <lineage>
        <taxon>Eukaryota</taxon>
        <taxon>Sar</taxon>
        <taxon>Stramenopiles</taxon>
        <taxon>Oomycota</taxon>
        <taxon>Peronosporomycetes</taxon>
        <taxon>Peronosporales</taxon>
        <taxon>Peronosporaceae</taxon>
        <taxon>Phytophthora</taxon>
    </lineage>
</organism>
<dbReference type="Proteomes" id="UP000251314">
    <property type="component" value="Unassembled WGS sequence"/>
</dbReference>
<dbReference type="SUPFAM" id="SSF53271">
    <property type="entry name" value="PRTase-like"/>
    <property type="match status" value="1"/>
</dbReference>
<dbReference type="InterPro" id="IPR000836">
    <property type="entry name" value="PRTase_dom"/>
</dbReference>
<evidence type="ECO:0000313" key="6">
    <source>
        <dbReference type="EMBL" id="KAG2924802.1"/>
    </source>
</evidence>
<comment type="caution">
    <text evidence="9">The sequence shown here is derived from an EMBL/GenBank/DDBJ whole genome shotgun (WGS) entry which is preliminary data.</text>
</comment>
<dbReference type="EMBL" id="RCMK01000505">
    <property type="protein sequence ID" value="KAG2924802.1"/>
    <property type="molecule type" value="Genomic_DNA"/>
</dbReference>
<dbReference type="InterPro" id="IPR007889">
    <property type="entry name" value="HTH_Psq"/>
</dbReference>
<dbReference type="GO" id="GO:0003677">
    <property type="term" value="F:DNA binding"/>
    <property type="evidence" value="ECO:0007669"/>
    <property type="project" value="InterPro"/>
</dbReference>
<dbReference type="Proteomes" id="UP000736787">
    <property type="component" value="Unassembled WGS sequence"/>
</dbReference>
<feature type="region of interest" description="Disordered" evidence="1">
    <location>
        <begin position="348"/>
        <end position="367"/>
    </location>
</feature>